<evidence type="ECO:0000256" key="1">
    <source>
        <dbReference type="ARBA" id="ARBA00001947"/>
    </source>
</evidence>
<dbReference type="GO" id="GO:0002039">
    <property type="term" value="F:p53 binding"/>
    <property type="evidence" value="ECO:0007669"/>
    <property type="project" value="TreeGrafter"/>
</dbReference>
<evidence type="ECO:0000313" key="12">
    <source>
        <dbReference type="Proteomes" id="UP001151699"/>
    </source>
</evidence>
<keyword evidence="5 8" id="KW-0479">Metal-binding</keyword>
<comment type="caution">
    <text evidence="11">The sequence shown here is derived from an EMBL/GenBank/DDBJ whole genome shotgun (WGS) entry which is preliminary data.</text>
</comment>
<dbReference type="GO" id="GO:0003714">
    <property type="term" value="F:transcription corepressor activity"/>
    <property type="evidence" value="ECO:0007669"/>
    <property type="project" value="TreeGrafter"/>
</dbReference>
<dbReference type="Pfam" id="PF02146">
    <property type="entry name" value="SIR2"/>
    <property type="match status" value="1"/>
</dbReference>
<dbReference type="InterPro" id="IPR002759">
    <property type="entry name" value="Pop5/Rpp14/Rnp2-like"/>
</dbReference>
<evidence type="ECO:0000256" key="3">
    <source>
        <dbReference type="ARBA" id="ARBA00022679"/>
    </source>
</evidence>
<dbReference type="SUPFAM" id="SSF160350">
    <property type="entry name" value="Rnp2-like"/>
    <property type="match status" value="1"/>
</dbReference>
<feature type="active site" description="Proton acceptor" evidence="8">
    <location>
        <position position="473"/>
    </location>
</feature>
<feature type="compositionally biased region" description="Polar residues" evidence="9">
    <location>
        <begin position="216"/>
        <end position="226"/>
    </location>
</feature>
<evidence type="ECO:0000256" key="5">
    <source>
        <dbReference type="ARBA" id="ARBA00022723"/>
    </source>
</evidence>
<dbReference type="GO" id="GO:0005637">
    <property type="term" value="C:nuclear inner membrane"/>
    <property type="evidence" value="ECO:0007669"/>
    <property type="project" value="TreeGrafter"/>
</dbReference>
<dbReference type="InterPro" id="IPR050134">
    <property type="entry name" value="NAD-dep_sirtuin_deacylases"/>
</dbReference>
<feature type="compositionally biased region" description="Acidic residues" evidence="9">
    <location>
        <begin position="262"/>
        <end position="276"/>
    </location>
</feature>
<keyword evidence="7" id="KW-0520">NAD</keyword>
<dbReference type="GO" id="GO:0005654">
    <property type="term" value="C:nucleoplasm"/>
    <property type="evidence" value="ECO:0007669"/>
    <property type="project" value="TreeGrafter"/>
</dbReference>
<evidence type="ECO:0000259" key="10">
    <source>
        <dbReference type="PROSITE" id="PS50305"/>
    </source>
</evidence>
<evidence type="ECO:0000256" key="8">
    <source>
        <dbReference type="PROSITE-ProRule" id="PRU00236"/>
    </source>
</evidence>
<organism evidence="11 12">
    <name type="scientific">Pseudolycoriella hygida</name>
    <dbReference type="NCBI Taxonomy" id="35572"/>
    <lineage>
        <taxon>Eukaryota</taxon>
        <taxon>Metazoa</taxon>
        <taxon>Ecdysozoa</taxon>
        <taxon>Arthropoda</taxon>
        <taxon>Hexapoda</taxon>
        <taxon>Insecta</taxon>
        <taxon>Pterygota</taxon>
        <taxon>Neoptera</taxon>
        <taxon>Endopterygota</taxon>
        <taxon>Diptera</taxon>
        <taxon>Nematocera</taxon>
        <taxon>Sciaroidea</taxon>
        <taxon>Sciaridae</taxon>
        <taxon>Pseudolycoriella</taxon>
    </lineage>
</organism>
<accession>A0A9Q0MLG3</accession>
<dbReference type="InterPro" id="IPR038085">
    <property type="entry name" value="Rnp2-like_sf"/>
</dbReference>
<feature type="compositionally biased region" description="Basic and acidic residues" evidence="9">
    <location>
        <begin position="709"/>
        <end position="722"/>
    </location>
</feature>
<dbReference type="Gene3D" id="3.30.1600.10">
    <property type="entry name" value="SIR2/SIRT2 'Small Domain"/>
    <property type="match status" value="1"/>
</dbReference>
<dbReference type="AlphaFoldDB" id="A0A9Q0MLG3"/>
<evidence type="ECO:0000256" key="9">
    <source>
        <dbReference type="SAM" id="MobiDB-lite"/>
    </source>
</evidence>
<dbReference type="InterPro" id="IPR003000">
    <property type="entry name" value="Sirtuin"/>
</dbReference>
<feature type="domain" description="Deacetylase sirtuin-type" evidence="10">
    <location>
        <begin position="346"/>
        <end position="641"/>
    </location>
</feature>
<sequence length="778" mass="88039">MFTFSNVRNRDIKTKQNKNMVRVKYRYIVVQIIPEDDNKKGGLAFTDISIAQCIMKNVQKFYGDFGAATVRSGFKCKYCNEQTRIAIIRIKHRPHRYVTSVLPLITTIGDHLAKFRTLYNGATIMHCQKFIVNFQRNYLDQTMKNISVGQQKELLKKVMNIKGVENLGQGVEKCENWRTALAANLVPESASGFSTPPTASADTCDSGFTEFFSKKAGTSSQQTSRASENKSEAPPPRSKRGAYSTSDSESDSRKTEDAMQCLEDDSYDGTESEETDFQTKEKIEFNRMNYRWIDWCNRQIVCGVNPRTILRKIFPNEDLIFTSEMSDRELWTRIVHFVSQPPARTRLYDINSMDHVVRLLTTCKNIIVLTGAGVSVSCGIPDFRSRSGIYARLRNEIPEINDPHEIFDIRFFSRDPRPFFKFAKELYPGSFTPSLCHRFIRLLERKEKLLRNFSQNIDTLERLAGIERVVECHGSFATASCTKCGVVVTAEEIREDVLAKRIPMCAICNPVSNSESSTENQAKRISCCTSMTEGYEDLYEKGILKPDIVFFGESLPESFHPAINADRQLCDCLLVIGSSLKVRPVSLIPEFLKADVPQILINRERVGNYIFDVELLGDADIIVNQICRMIGGDWTEICEQPELSLSATLEFNPETTETVNLPLTRTVPVAKNKCESNSKYTSSNSPSSCQSPTKTTEDTQDVKASPTELSDKSPNESLKCRESSSTTEPAALTGETINVDDTKLKKAFVFSVENVYIPWINAYVERKWRPCQRQCGII</sequence>
<dbReference type="Pfam" id="PF01900">
    <property type="entry name" value="RNase_P_Rpp14"/>
    <property type="match status" value="1"/>
</dbReference>
<keyword evidence="3" id="KW-0808">Transferase</keyword>
<feature type="region of interest" description="Disordered" evidence="9">
    <location>
        <begin position="214"/>
        <end position="276"/>
    </location>
</feature>
<name>A0A9Q0MLG3_9DIPT</name>
<dbReference type="GO" id="GO:0001682">
    <property type="term" value="P:tRNA 5'-leader removal"/>
    <property type="evidence" value="ECO:0007669"/>
    <property type="project" value="InterPro"/>
</dbReference>
<dbReference type="InterPro" id="IPR026590">
    <property type="entry name" value="Ssirtuin_cat_dom"/>
</dbReference>
<dbReference type="InterPro" id="IPR026591">
    <property type="entry name" value="Sirtuin_cat_small_dom_sf"/>
</dbReference>
<dbReference type="InterPro" id="IPR029035">
    <property type="entry name" value="DHS-like_NAD/FAD-binding_dom"/>
</dbReference>
<dbReference type="EMBL" id="WJQU01001616">
    <property type="protein sequence ID" value="KAJ6633858.1"/>
    <property type="molecule type" value="Genomic_DNA"/>
</dbReference>
<keyword evidence="6 8" id="KW-0862">Zinc</keyword>
<evidence type="ECO:0000256" key="2">
    <source>
        <dbReference type="ARBA" id="ARBA00010800"/>
    </source>
</evidence>
<evidence type="ECO:0000256" key="7">
    <source>
        <dbReference type="ARBA" id="ARBA00023027"/>
    </source>
</evidence>
<dbReference type="GO" id="GO:0033553">
    <property type="term" value="C:rDNA heterochromatin"/>
    <property type="evidence" value="ECO:0007669"/>
    <property type="project" value="TreeGrafter"/>
</dbReference>
<dbReference type="Gene3D" id="3.40.50.1220">
    <property type="entry name" value="TPP-binding domain"/>
    <property type="match status" value="1"/>
</dbReference>
<dbReference type="SUPFAM" id="SSF52467">
    <property type="entry name" value="DHS-like NAD/FAD-binding domain"/>
    <property type="match status" value="1"/>
</dbReference>
<proteinExistence type="inferred from homology"/>
<keyword evidence="4" id="KW-0819">tRNA processing</keyword>
<evidence type="ECO:0000256" key="6">
    <source>
        <dbReference type="ARBA" id="ARBA00022833"/>
    </source>
</evidence>
<dbReference type="GO" id="GO:0070403">
    <property type="term" value="F:NAD+ binding"/>
    <property type="evidence" value="ECO:0007669"/>
    <property type="project" value="InterPro"/>
</dbReference>
<feature type="binding site" evidence="8">
    <location>
        <position position="505"/>
    </location>
    <ligand>
        <name>Zn(2+)</name>
        <dbReference type="ChEBI" id="CHEBI:29105"/>
    </ligand>
</feature>
<feature type="binding site" evidence="8">
    <location>
        <position position="528"/>
    </location>
    <ligand>
        <name>Zn(2+)</name>
        <dbReference type="ChEBI" id="CHEBI:29105"/>
    </ligand>
</feature>
<dbReference type="PANTHER" id="PTHR11085">
    <property type="entry name" value="NAD-DEPENDENT PROTEIN DEACYLASE SIRTUIN-5, MITOCHONDRIAL-RELATED"/>
    <property type="match status" value="1"/>
</dbReference>
<dbReference type="Gene3D" id="3.30.70.3250">
    <property type="entry name" value="Ribonuclease P, Pop5 subunit"/>
    <property type="match status" value="1"/>
</dbReference>
<evidence type="ECO:0000313" key="11">
    <source>
        <dbReference type="EMBL" id="KAJ6633858.1"/>
    </source>
</evidence>
<dbReference type="OrthoDB" id="424302at2759"/>
<dbReference type="GO" id="GO:0030677">
    <property type="term" value="C:ribonuclease P complex"/>
    <property type="evidence" value="ECO:0007669"/>
    <property type="project" value="InterPro"/>
</dbReference>
<protein>
    <submittedName>
        <fullName evidence="11">NAD-dependent histone deacetylase sirtuin-1</fullName>
    </submittedName>
</protein>
<dbReference type="GO" id="GO:0046872">
    <property type="term" value="F:metal ion binding"/>
    <property type="evidence" value="ECO:0007669"/>
    <property type="project" value="UniProtKB-KW"/>
</dbReference>
<comment type="similarity">
    <text evidence="2">Belongs to the eukaryotic/archaeal RNase P protein component 2 family.</text>
</comment>
<gene>
    <name evidence="11" type="primary">Sirt1</name>
    <name evidence="11" type="ORF">Bhyg_15561</name>
</gene>
<dbReference type="GO" id="GO:0017136">
    <property type="term" value="F:histone deacetylase activity, NAD-dependent"/>
    <property type="evidence" value="ECO:0007669"/>
    <property type="project" value="TreeGrafter"/>
</dbReference>
<feature type="binding site" evidence="8">
    <location>
        <position position="484"/>
    </location>
    <ligand>
        <name>Zn(2+)</name>
        <dbReference type="ChEBI" id="CHEBI:29105"/>
    </ligand>
</feature>
<evidence type="ECO:0000256" key="4">
    <source>
        <dbReference type="ARBA" id="ARBA00022694"/>
    </source>
</evidence>
<feature type="region of interest" description="Disordered" evidence="9">
    <location>
        <begin position="675"/>
        <end position="732"/>
    </location>
</feature>
<dbReference type="Proteomes" id="UP001151699">
    <property type="component" value="Unassembled WGS sequence"/>
</dbReference>
<dbReference type="PANTHER" id="PTHR11085:SF9">
    <property type="entry name" value="NAD-DEPENDENT PROTEIN DEACETYLASE SIRTUIN-1"/>
    <property type="match status" value="1"/>
</dbReference>
<comment type="cofactor">
    <cofactor evidence="1">
        <name>Zn(2+)</name>
        <dbReference type="ChEBI" id="CHEBI:29105"/>
    </cofactor>
</comment>
<keyword evidence="12" id="KW-1185">Reference proteome</keyword>
<dbReference type="PROSITE" id="PS50305">
    <property type="entry name" value="SIRTUIN"/>
    <property type="match status" value="1"/>
</dbReference>
<feature type="compositionally biased region" description="Low complexity" evidence="9">
    <location>
        <begin position="677"/>
        <end position="691"/>
    </location>
</feature>
<reference evidence="11" key="1">
    <citation type="submission" date="2022-07" db="EMBL/GenBank/DDBJ databases">
        <authorList>
            <person name="Trinca V."/>
            <person name="Uliana J.V.C."/>
            <person name="Torres T.T."/>
            <person name="Ward R.J."/>
            <person name="Monesi N."/>
        </authorList>
    </citation>
    <scope>NUCLEOTIDE SEQUENCE</scope>
    <source>
        <strain evidence="11">HSMRA1968</strain>
        <tissue evidence="11">Whole embryos</tissue>
    </source>
</reference>
<feature type="binding site" evidence="8">
    <location>
        <position position="481"/>
    </location>
    <ligand>
        <name>Zn(2+)</name>
        <dbReference type="ChEBI" id="CHEBI:29105"/>
    </ligand>
</feature>